<evidence type="ECO:0000313" key="3">
    <source>
        <dbReference type="Proteomes" id="UP001500889"/>
    </source>
</evidence>
<protein>
    <submittedName>
        <fullName evidence="2">Uncharacterized protein</fullName>
    </submittedName>
</protein>
<evidence type="ECO:0000313" key="2">
    <source>
        <dbReference type="EMBL" id="BFG04783.1"/>
    </source>
</evidence>
<dbReference type="AlphaFoldDB" id="A0AAU9GA17"/>
<sequence>MASFGHITKLVVNIGSGETRICYGDAYTRVIYANPSGLCFPSGLMDLDPVPISQPNGQDNRYRPESFLRRHFALLTKRLPQLMGVSTPDTSDVEDTAEDEAVVWYNWHLEEAEKPEPQRVRIIEWTEPEKGSLEIFNRFWHLDNCVARNKSETPRCYCLKIKQTMDHIKELIGPELQDASTQAHDFDSKLRDVNDSLKQLQELMELQEQRNRSRGGQVTAHKR</sequence>
<gene>
    <name evidence="2" type="ORF">DMAD_03657</name>
</gene>
<keyword evidence="3" id="KW-1185">Reference proteome</keyword>
<organism evidence="2 3">
    <name type="scientific">Drosophila madeirensis</name>
    <name type="common">Fruit fly</name>
    <dbReference type="NCBI Taxonomy" id="30013"/>
    <lineage>
        <taxon>Eukaryota</taxon>
        <taxon>Metazoa</taxon>
        <taxon>Ecdysozoa</taxon>
        <taxon>Arthropoda</taxon>
        <taxon>Hexapoda</taxon>
        <taxon>Insecta</taxon>
        <taxon>Pterygota</taxon>
        <taxon>Neoptera</taxon>
        <taxon>Endopterygota</taxon>
        <taxon>Diptera</taxon>
        <taxon>Brachycera</taxon>
        <taxon>Muscomorpha</taxon>
        <taxon>Ephydroidea</taxon>
        <taxon>Drosophilidae</taxon>
        <taxon>Drosophila</taxon>
        <taxon>Sophophora</taxon>
    </lineage>
</organism>
<dbReference type="Proteomes" id="UP001500889">
    <property type="component" value="Chromosome E"/>
</dbReference>
<proteinExistence type="predicted"/>
<name>A0AAU9GA17_DROMD</name>
<reference evidence="2 3" key="1">
    <citation type="submission" date="2024-02" db="EMBL/GenBank/DDBJ databases">
        <title>A chromosome-level genome assembly of Drosophila madeirensis, a fruit fly species endemic to Madeira island.</title>
        <authorList>
            <person name="Tomihara K."/>
            <person name="Llopart A."/>
            <person name="Yamamoto D."/>
        </authorList>
    </citation>
    <scope>NUCLEOTIDE SEQUENCE [LARGE SCALE GENOMIC DNA]</scope>
    <source>
        <strain evidence="2 3">RF1</strain>
    </source>
</reference>
<evidence type="ECO:0000256" key="1">
    <source>
        <dbReference type="SAM" id="MobiDB-lite"/>
    </source>
</evidence>
<accession>A0AAU9GA17</accession>
<dbReference type="EMBL" id="AP029267">
    <property type="protein sequence ID" value="BFG04783.1"/>
    <property type="molecule type" value="Genomic_DNA"/>
</dbReference>
<feature type="region of interest" description="Disordered" evidence="1">
    <location>
        <begin position="204"/>
        <end position="223"/>
    </location>
</feature>